<feature type="transmembrane region" description="Helical" evidence="2">
    <location>
        <begin position="6"/>
        <end position="24"/>
    </location>
</feature>
<reference evidence="5" key="1">
    <citation type="submission" date="2011-07" db="EMBL/GenBank/DDBJ databases">
        <authorList>
            <consortium name="Caenorhabditis brenneri Sequencing and Analysis Consortium"/>
            <person name="Wilson R.K."/>
        </authorList>
    </citation>
    <scope>NUCLEOTIDE SEQUENCE [LARGE SCALE GENOMIC DNA]</scope>
    <source>
        <strain evidence="5">PB2801</strain>
    </source>
</reference>
<evidence type="ECO:0000313" key="5">
    <source>
        <dbReference type="Proteomes" id="UP000008068"/>
    </source>
</evidence>
<evidence type="ECO:0000313" key="4">
    <source>
        <dbReference type="EMBL" id="EGT51776.1"/>
    </source>
</evidence>
<gene>
    <name evidence="4" type="ORF">CAEBREN_19568</name>
</gene>
<dbReference type="OrthoDB" id="5877199at2759"/>
<feature type="domain" description="Domain of unknown function WSN" evidence="3">
    <location>
        <begin position="1017"/>
        <end position="1085"/>
    </location>
</feature>
<dbReference type="eggNOG" id="ENOG502RYAB">
    <property type="taxonomic scope" value="Eukaryota"/>
</dbReference>
<feature type="compositionally biased region" description="Pro residues" evidence="1">
    <location>
        <begin position="947"/>
        <end position="991"/>
    </location>
</feature>
<dbReference type="InterPro" id="IPR003125">
    <property type="entry name" value="WSN"/>
</dbReference>
<accession>G0N3U6</accession>
<feature type="compositionally biased region" description="Acidic residues" evidence="1">
    <location>
        <begin position="1719"/>
        <end position="1738"/>
    </location>
</feature>
<name>G0N3U6_CAEBE</name>
<sequence length="1828" mass="202254">MRQGFNLWMITILFASVIVISAAIPPDPVVHWKQHFSNRHARETYSNAKHNISDRASEFLSSRFRRNPNDDAFSTLQSRISSLARIVSGVTLYNGLVDGSIPVDEAISELMNIGSFSLDELMKSDKQKVKGFAEQLKTASTTMSDKPADLETAMVDLVKMKEMWNEVGDLNMLPDNAKFLDLKAMETFDLQAIYGFKIDDVLQKLSSDPASDVPSIQSSLKAIADVSKNALKLMDSKDMLTTLAAMTPFHKYANLVSFVDKSKPKEYIKSTQLDAMKADITTLQGIGNHDSSIFRIMKGITSSQSGHHGFERKHTTGFVNGYADLKHLPKDSDDSWLRENFKWLELKDGLTTISNLEAGMKTLSEKWTELGKDNIRQAVQSAEFFEEKLKGVSDASNIVDSLVAVLEKYPMPNPAVGAGQYLLEISQEALELLKKCDAIRQLSNLFGQQNDALISAMDASNPLSVRIVIPVLKEMKPLVEVLQNGDKVKDIVSLLMTRQQTYAEIKTEALSLSYQNFLNKLKDQKGDDLHKVAATAELAIRIRELKNNNDFVTDTGTAFSIVSGSFASIESIRIAIGDIKKSSADNTQTFSQLADLQKFSKPLGDSSAVINKIQKVLEKEKQLMDFVNNGDIVKQLAESQKTMASGEIKELVKKLWDVYDDVILKSEILLDGVKKRKDGVTKPSDDKLESYGPIIESLDGLGDVTLNVDRRIMAIGVLLPLITDKNINTRLDTLKKTLAELGSLDLTFTRQSSSLKGMSQVLAGINDVFLGTTPTTTTKKPAERILILPRPVEESYAYPRWEKWNATGYSYDEYFRDTIREIAIWVGTGVGIVCVIFSGLSGYVLWRERKQDEKEEAKLKQKKEKPKRKKTRKTKKSTSKSTETARPSGRVQLVAPPAPALAPPPPAPVPAAVFPVVPVAPPPAVAPAAPVGPAPVPRPEVVAAPPPNPNPAPVPGPAPAAAPLPNPAPVPAPNPAPQAPAQNPNPNPAQNPDPSSIFIVELDPYLISRKKRDTSDDPFSILQSRISSLARVVSGVTLYNGLVDGSIPVDEAISELMNIGSFSLDELMKFEEKKVIGFAEKLKAASTKMADNSIELETAIMDYLKMKEMWNEVGDLDKLPDNSKFEELKSMNSLDLKDIEDFKLTDALNKLDTTSIADIPIIKSAVAKIAEVSKKAVELMDEKHVLSTLADMTSFHKYVNLISFVENSRPYKKLDSSYAASMKADVNELQGIDNNGTSVIPIIKRITLSQSGTQDFDRKHTSGFVNGYADLKHLPKDFDDSFLSKKFRWLELDDGLTTISNLENGMKTLSEKWTELRKDKIRKAVQKAEFFGEKLKGISGVSNLVENLISKLEKYPYPEPRKGEAIREISTRLEQNKDVITHMDTSRVKSIQLFMTLLQAIQPAVEVLQKGVKVNKLAELLVKQPKSYTEIKTDVFSTSCQAFLNAIKNHQGDDLEKVGTAAELTILIRELKTDTDFSTHIGIASTIVFGSSGSIESIRTTMGDIKKSSADNTQTFSQLKDLQKFSKPLGDTSAVIDKILKVLEKEKQLTNFVNNGDIVMQLTKSDDITNNIKNVAKKLWDGYYDVSIKSKILLDEVKRKEVGVKEPRDDKLESYGPIIGSLDGLGDVILNVDRRIMAIGKLLPSITDRDIKSKLNNLKQSLTELDSLDLTFARQSSSLKGISQVLAGINDVFLGTKPTNTVDPKTGENVCGVQFSPEDGCEPSMTEEECYASPEDNDTSTKGKSENDVVYWVGVGLLCTIFGGGIITFVVWVVTINIRAYRRQKRYKEEHKEEIAKARRMSDYIAGRVRSPGRRSYPVSKPPLSEDQ</sequence>
<feature type="domain" description="Domain of unknown function WSN" evidence="3">
    <location>
        <begin position="71"/>
        <end position="139"/>
    </location>
</feature>
<dbReference type="HOGENOM" id="CLU_239326_0_0_1"/>
<evidence type="ECO:0000259" key="3">
    <source>
        <dbReference type="SMART" id="SM00453"/>
    </source>
</evidence>
<feature type="region of interest" description="Disordered" evidence="1">
    <location>
        <begin position="1806"/>
        <end position="1828"/>
    </location>
</feature>
<dbReference type="Pfam" id="PF02206">
    <property type="entry name" value="WSN"/>
    <property type="match status" value="2"/>
</dbReference>
<feature type="region of interest" description="Disordered" evidence="1">
    <location>
        <begin position="947"/>
        <end position="995"/>
    </location>
</feature>
<dbReference type="SMART" id="SM00453">
    <property type="entry name" value="WSN"/>
    <property type="match status" value="2"/>
</dbReference>
<keyword evidence="2" id="KW-0472">Membrane</keyword>
<dbReference type="EMBL" id="GL379835">
    <property type="protein sequence ID" value="EGT51776.1"/>
    <property type="molecule type" value="Genomic_DNA"/>
</dbReference>
<protein>
    <recommendedName>
        <fullName evidence="3">Domain of unknown function WSN domain-containing protein</fullName>
    </recommendedName>
</protein>
<dbReference type="InParanoid" id="G0N3U6"/>
<feature type="region of interest" description="Disordered" evidence="1">
    <location>
        <begin position="851"/>
        <end position="899"/>
    </location>
</feature>
<keyword evidence="5" id="KW-1185">Reference proteome</keyword>
<keyword evidence="2" id="KW-0812">Transmembrane</keyword>
<evidence type="ECO:0000256" key="1">
    <source>
        <dbReference type="SAM" id="MobiDB-lite"/>
    </source>
</evidence>
<feature type="transmembrane region" description="Helical" evidence="2">
    <location>
        <begin position="1749"/>
        <end position="1778"/>
    </location>
</feature>
<keyword evidence="2" id="KW-1133">Transmembrane helix</keyword>
<feature type="compositionally biased region" description="Basic residues" evidence="1">
    <location>
        <begin position="860"/>
        <end position="878"/>
    </location>
</feature>
<feature type="region of interest" description="Disordered" evidence="1">
    <location>
        <begin position="1718"/>
        <end position="1744"/>
    </location>
</feature>
<dbReference type="PANTHER" id="PTHR31227">
    <property type="entry name" value="PROTEIN CBG15697"/>
    <property type="match status" value="1"/>
</dbReference>
<dbReference type="Proteomes" id="UP000008068">
    <property type="component" value="Unassembled WGS sequence"/>
</dbReference>
<dbReference type="PANTHER" id="PTHR31227:SF1">
    <property type="entry name" value="DOMAIN OF UNKNOWN FUNCTION WSN DOMAIN-CONTAINING PROTEIN"/>
    <property type="match status" value="1"/>
</dbReference>
<evidence type="ECO:0000256" key="2">
    <source>
        <dbReference type="SAM" id="Phobius"/>
    </source>
</evidence>
<organism evidence="5">
    <name type="scientific">Caenorhabditis brenneri</name>
    <name type="common">Nematode worm</name>
    <dbReference type="NCBI Taxonomy" id="135651"/>
    <lineage>
        <taxon>Eukaryota</taxon>
        <taxon>Metazoa</taxon>
        <taxon>Ecdysozoa</taxon>
        <taxon>Nematoda</taxon>
        <taxon>Chromadorea</taxon>
        <taxon>Rhabditida</taxon>
        <taxon>Rhabditina</taxon>
        <taxon>Rhabditomorpha</taxon>
        <taxon>Rhabditoidea</taxon>
        <taxon>Rhabditidae</taxon>
        <taxon>Peloderinae</taxon>
        <taxon>Caenorhabditis</taxon>
    </lineage>
</organism>
<proteinExistence type="predicted"/>
<dbReference type="STRING" id="135651.G0N3U6"/>